<proteinExistence type="predicted"/>
<gene>
    <name evidence="1" type="ORF">GSMUA_349750.1</name>
</gene>
<organism evidence="1">
    <name type="scientific">Musa acuminata subsp. malaccensis</name>
    <name type="common">Wild banana</name>
    <name type="synonym">Musa malaccensis</name>
    <dbReference type="NCBI Taxonomy" id="214687"/>
    <lineage>
        <taxon>Eukaryota</taxon>
        <taxon>Viridiplantae</taxon>
        <taxon>Streptophyta</taxon>
        <taxon>Embryophyta</taxon>
        <taxon>Tracheophyta</taxon>
        <taxon>Spermatophyta</taxon>
        <taxon>Magnoliopsida</taxon>
        <taxon>Liliopsida</taxon>
        <taxon>Zingiberales</taxon>
        <taxon>Musaceae</taxon>
        <taxon>Musa</taxon>
    </lineage>
</organism>
<accession>A0A8D6ZL03</accession>
<evidence type="ECO:0000313" key="1">
    <source>
        <dbReference type="EMBL" id="CAG1831721.1"/>
    </source>
</evidence>
<reference evidence="1" key="1">
    <citation type="submission" date="2021-03" db="EMBL/GenBank/DDBJ databases">
        <authorList>
            <consortium name="Genoscope - CEA"/>
            <person name="William W."/>
        </authorList>
    </citation>
    <scope>NUCLEOTIDE SEQUENCE</scope>
    <source>
        <strain evidence="1">Doubled-haploid Pahang</strain>
    </source>
</reference>
<protein>
    <submittedName>
        <fullName evidence="1">(wild Malaysian banana) hypothetical protein</fullName>
    </submittedName>
</protein>
<feature type="non-terminal residue" evidence="1">
    <location>
        <position position="39"/>
    </location>
</feature>
<dbReference type="EMBL" id="HG996472">
    <property type="protein sequence ID" value="CAG1831721.1"/>
    <property type="molecule type" value="Genomic_DNA"/>
</dbReference>
<dbReference type="AlphaFoldDB" id="A0A8D6ZL03"/>
<sequence>MSAAHIVTQGCFKYFYLDSKKRKKKKKKKEERYISMFYI</sequence>
<name>A0A8D6ZL03_MUSAM</name>